<dbReference type="Proteomes" id="UP001168877">
    <property type="component" value="Unassembled WGS sequence"/>
</dbReference>
<protein>
    <submittedName>
        <fullName evidence="1">Uncharacterized protein</fullName>
    </submittedName>
</protein>
<evidence type="ECO:0000313" key="1">
    <source>
        <dbReference type="EMBL" id="KAK0598438.1"/>
    </source>
</evidence>
<comment type="caution">
    <text evidence="1">The sequence shown here is derived from an EMBL/GenBank/DDBJ whole genome shotgun (WGS) entry which is preliminary data.</text>
</comment>
<dbReference type="EMBL" id="JAUESC010000004">
    <property type="protein sequence ID" value="KAK0598438.1"/>
    <property type="molecule type" value="Genomic_DNA"/>
</dbReference>
<dbReference type="AlphaFoldDB" id="A0AA39W0W9"/>
<gene>
    <name evidence="1" type="ORF">LWI29_034701</name>
</gene>
<name>A0AA39W0W9_ACESA</name>
<sequence>MSCSSSLDGFFFKKDLQKWSYRHELVDDENEFIYREEWRSNGGEEIGYPTSHALACSQCCANFSFRWRRDALHESISIKIGVGGKL</sequence>
<accession>A0AA39W0W9</accession>
<proteinExistence type="predicted"/>
<reference evidence="1" key="2">
    <citation type="submission" date="2023-06" db="EMBL/GenBank/DDBJ databases">
        <authorList>
            <person name="Swenson N.G."/>
            <person name="Wegrzyn J.L."/>
            <person name="Mcevoy S.L."/>
        </authorList>
    </citation>
    <scope>NUCLEOTIDE SEQUENCE</scope>
    <source>
        <strain evidence="1">NS2018</strain>
        <tissue evidence="1">Leaf</tissue>
    </source>
</reference>
<keyword evidence="2" id="KW-1185">Reference proteome</keyword>
<organism evidence="1 2">
    <name type="scientific">Acer saccharum</name>
    <name type="common">Sugar maple</name>
    <dbReference type="NCBI Taxonomy" id="4024"/>
    <lineage>
        <taxon>Eukaryota</taxon>
        <taxon>Viridiplantae</taxon>
        <taxon>Streptophyta</taxon>
        <taxon>Embryophyta</taxon>
        <taxon>Tracheophyta</taxon>
        <taxon>Spermatophyta</taxon>
        <taxon>Magnoliopsida</taxon>
        <taxon>eudicotyledons</taxon>
        <taxon>Gunneridae</taxon>
        <taxon>Pentapetalae</taxon>
        <taxon>rosids</taxon>
        <taxon>malvids</taxon>
        <taxon>Sapindales</taxon>
        <taxon>Sapindaceae</taxon>
        <taxon>Hippocastanoideae</taxon>
        <taxon>Acereae</taxon>
        <taxon>Acer</taxon>
    </lineage>
</organism>
<reference evidence="1" key="1">
    <citation type="journal article" date="2022" name="Plant J.">
        <title>Strategies of tolerance reflected in two North American maple genomes.</title>
        <authorList>
            <person name="McEvoy S.L."/>
            <person name="Sezen U.U."/>
            <person name="Trouern-Trend A."/>
            <person name="McMahon S.M."/>
            <person name="Schaberg P.G."/>
            <person name="Yang J."/>
            <person name="Wegrzyn J.L."/>
            <person name="Swenson N.G."/>
        </authorList>
    </citation>
    <scope>NUCLEOTIDE SEQUENCE</scope>
    <source>
        <strain evidence="1">NS2018</strain>
    </source>
</reference>
<evidence type="ECO:0000313" key="2">
    <source>
        <dbReference type="Proteomes" id="UP001168877"/>
    </source>
</evidence>